<gene>
    <name evidence="2" type="ORF">AVDCRST_MAG71-2635</name>
</gene>
<sequence length="52" mass="5380">GPPHPRGDRHRPGARAGLGCRAGRRSGHAPPPRRAARPGRSGLARRASAARG</sequence>
<dbReference type="EMBL" id="CADCUA010000618">
    <property type="protein sequence ID" value="CAA9348465.1"/>
    <property type="molecule type" value="Genomic_DNA"/>
</dbReference>
<dbReference type="AlphaFoldDB" id="A0A6J4M4L8"/>
<organism evidence="2">
    <name type="scientific">uncultured Lysobacter sp</name>
    <dbReference type="NCBI Taxonomy" id="271060"/>
    <lineage>
        <taxon>Bacteria</taxon>
        <taxon>Pseudomonadati</taxon>
        <taxon>Pseudomonadota</taxon>
        <taxon>Gammaproteobacteria</taxon>
        <taxon>Lysobacterales</taxon>
        <taxon>Lysobacteraceae</taxon>
        <taxon>Lysobacter</taxon>
        <taxon>environmental samples</taxon>
    </lineage>
</organism>
<feature type="compositionally biased region" description="Low complexity" evidence="1">
    <location>
        <begin position="38"/>
        <end position="52"/>
    </location>
</feature>
<name>A0A6J4M4L8_9GAMM</name>
<reference evidence="2" key="1">
    <citation type="submission" date="2020-02" db="EMBL/GenBank/DDBJ databases">
        <authorList>
            <person name="Meier V. D."/>
        </authorList>
    </citation>
    <scope>NUCLEOTIDE SEQUENCE</scope>
    <source>
        <strain evidence="2">AVDCRST_MAG71</strain>
    </source>
</reference>
<feature type="non-terminal residue" evidence="2">
    <location>
        <position position="1"/>
    </location>
</feature>
<accession>A0A6J4M4L8</accession>
<protein>
    <submittedName>
        <fullName evidence="2">Uncharacterized protein</fullName>
    </submittedName>
</protein>
<proteinExistence type="predicted"/>
<evidence type="ECO:0000256" key="1">
    <source>
        <dbReference type="SAM" id="MobiDB-lite"/>
    </source>
</evidence>
<feature type="region of interest" description="Disordered" evidence="1">
    <location>
        <begin position="1"/>
        <end position="52"/>
    </location>
</feature>
<feature type="non-terminal residue" evidence="2">
    <location>
        <position position="52"/>
    </location>
</feature>
<evidence type="ECO:0000313" key="2">
    <source>
        <dbReference type="EMBL" id="CAA9348465.1"/>
    </source>
</evidence>